<organism evidence="2 3">
    <name type="scientific">Eubacterium uniforme</name>
    <dbReference type="NCBI Taxonomy" id="39495"/>
    <lineage>
        <taxon>Bacteria</taxon>
        <taxon>Bacillati</taxon>
        <taxon>Bacillota</taxon>
        <taxon>Clostridia</taxon>
        <taxon>Eubacteriales</taxon>
        <taxon>Eubacteriaceae</taxon>
        <taxon>Eubacterium</taxon>
    </lineage>
</organism>
<feature type="transmembrane region" description="Helical" evidence="1">
    <location>
        <begin position="37"/>
        <end position="59"/>
    </location>
</feature>
<evidence type="ECO:0000313" key="3">
    <source>
        <dbReference type="Proteomes" id="UP000190814"/>
    </source>
</evidence>
<reference evidence="2 3" key="1">
    <citation type="submission" date="2017-02" db="EMBL/GenBank/DDBJ databases">
        <authorList>
            <person name="Peterson S.W."/>
        </authorList>
    </citation>
    <scope>NUCLEOTIDE SEQUENCE [LARGE SCALE GENOMIC DNA]</scope>
    <source>
        <strain evidence="2 3">ATCC 35992</strain>
    </source>
</reference>
<gene>
    <name evidence="2" type="ORF">SAMN02745111_00208</name>
</gene>
<dbReference type="EMBL" id="FUXZ01000002">
    <property type="protein sequence ID" value="SKA60202.1"/>
    <property type="molecule type" value="Genomic_DNA"/>
</dbReference>
<name>A0A1T4V5T3_9FIRM</name>
<keyword evidence="1" id="KW-0812">Transmembrane</keyword>
<evidence type="ECO:0000313" key="2">
    <source>
        <dbReference type="EMBL" id="SKA60202.1"/>
    </source>
</evidence>
<feature type="transmembrane region" description="Helical" evidence="1">
    <location>
        <begin position="253"/>
        <end position="273"/>
    </location>
</feature>
<feature type="transmembrane region" description="Helical" evidence="1">
    <location>
        <begin position="279"/>
        <end position="297"/>
    </location>
</feature>
<accession>A0A1T4V5T3</accession>
<proteinExistence type="predicted"/>
<sequence length="396" mass="46093">MENIPYSNQNYYQNQNPTQYIITKDIIYKESKRYLNFSIKVGIISSSIGFFLTLLLFLVYLDTGGSALEGFLTFTGTMVFLIMFFFFLNIKRNATSKTKAALRNNQFVIYTDIIGDKNEIKIRHHGRPLDDTILEPTGLTRVDFLYLYNTYKYFSVPFDVSKVQFDSTDMGDEFFVVYIIPTKRFAILPKKKYILDNSLMYAYVDTSILSNFSNRYQKKQAKVYTKASNSITNIDENGLFELYKKYDNNRKGLNILTGIFIFFFLFGLILLFVEPILTLLFGFIAVIGMAGIYIPIYNNDNRVRNNINTGNYFINACVVAEDVTYRNVINSDNFVYFRVNELSFDIKCLREDFYNTQIGNTIYVCIMYKKENTLEVFAVLNPMKHQISQSILSKLQ</sequence>
<protein>
    <submittedName>
        <fullName evidence="2">Uncharacterized protein</fullName>
    </submittedName>
</protein>
<dbReference type="AlphaFoldDB" id="A0A1T4V5T3"/>
<dbReference type="RefSeq" id="WP_078765099.1">
    <property type="nucleotide sequence ID" value="NZ_FUXZ01000002.1"/>
</dbReference>
<keyword evidence="1" id="KW-1133">Transmembrane helix</keyword>
<dbReference type="STRING" id="39495.SAMN02745111_00208"/>
<keyword evidence="1" id="KW-0472">Membrane</keyword>
<keyword evidence="3" id="KW-1185">Reference proteome</keyword>
<dbReference type="Proteomes" id="UP000190814">
    <property type="component" value="Unassembled WGS sequence"/>
</dbReference>
<feature type="transmembrane region" description="Helical" evidence="1">
    <location>
        <begin position="71"/>
        <end position="90"/>
    </location>
</feature>
<evidence type="ECO:0000256" key="1">
    <source>
        <dbReference type="SAM" id="Phobius"/>
    </source>
</evidence>